<dbReference type="EMBL" id="CABMJJ010000009">
    <property type="protein sequence ID" value="VVC03761.1"/>
    <property type="molecule type" value="Genomic_DNA"/>
</dbReference>
<gene>
    <name evidence="1" type="ORF">LFW2832_00513</name>
</gene>
<evidence type="ECO:0000313" key="1">
    <source>
        <dbReference type="EMBL" id="VVC03761.1"/>
    </source>
</evidence>
<proteinExistence type="predicted"/>
<dbReference type="Proteomes" id="UP000789941">
    <property type="component" value="Unassembled WGS sequence"/>
</dbReference>
<sequence>MTDYYCKKCKGKININHSCTLDESWNDKSVTYVVCGIVCAHPSKHTCIGCNKEFEIRKFKSEEVKDSVCCHCGTKIILWGQAGQDWNKLLSRSSMKEINFIFNWHVDALIKCVKCGNFFEV</sequence>
<comment type="caution">
    <text evidence="1">The sequence shown here is derived from an EMBL/GenBank/DDBJ whole genome shotgun (WGS) entry which is preliminary data.</text>
</comment>
<accession>A0A5E4LQE3</accession>
<evidence type="ECO:0000313" key="2">
    <source>
        <dbReference type="Proteomes" id="UP000789941"/>
    </source>
</evidence>
<name>A0A5E4LQE3_9ARCH</name>
<organism evidence="1 2">
    <name type="scientific">Candidatus Bilamarchaeum dharawalense</name>
    <dbReference type="NCBI Taxonomy" id="2885759"/>
    <lineage>
        <taxon>Archaea</taxon>
        <taxon>Candidatus Micrarchaeota</taxon>
        <taxon>Candidatus Micrarchaeia</taxon>
        <taxon>Candidatus Anstonellales</taxon>
        <taxon>Candidatus Bilamarchaeaceae</taxon>
        <taxon>Candidatus Bilamarchaeum</taxon>
    </lineage>
</organism>
<reference evidence="1 2" key="1">
    <citation type="submission" date="2019-08" db="EMBL/GenBank/DDBJ databases">
        <authorList>
            <person name="Vazquez-Campos X."/>
        </authorList>
    </citation>
    <scope>NUCLEOTIDE SEQUENCE [LARGE SCALE GENOMIC DNA]</scope>
    <source>
        <strain evidence="1">LFW-283_2</strain>
    </source>
</reference>
<dbReference type="AlphaFoldDB" id="A0A5E4LQE3"/>
<protein>
    <submittedName>
        <fullName evidence="1">Uncharacterized protein</fullName>
    </submittedName>
</protein>